<protein>
    <submittedName>
        <fullName evidence="3">2-oxoglutaramate amidase</fullName>
        <ecNumber evidence="3">3.5.1.111</ecNumber>
    </submittedName>
</protein>
<dbReference type="PANTHER" id="PTHR23088:SF27">
    <property type="entry name" value="DEAMINATED GLUTATHIONE AMIDASE"/>
    <property type="match status" value="1"/>
</dbReference>
<keyword evidence="1 3" id="KW-0378">Hydrolase</keyword>
<dbReference type="AlphaFoldDB" id="A0A518H4V3"/>
<dbReference type="EMBL" id="CP036426">
    <property type="protein sequence ID" value="QDV35869.1"/>
    <property type="molecule type" value="Genomic_DNA"/>
</dbReference>
<name>A0A518H4V3_9BACT</name>
<keyword evidence="4" id="KW-1185">Reference proteome</keyword>
<feature type="domain" description="CN hydrolase" evidence="2">
    <location>
        <begin position="2"/>
        <end position="251"/>
    </location>
</feature>
<dbReference type="InterPro" id="IPR036526">
    <property type="entry name" value="C-N_Hydrolase_sf"/>
</dbReference>
<accession>A0A518H4V3</accession>
<evidence type="ECO:0000256" key="1">
    <source>
        <dbReference type="ARBA" id="ARBA00022801"/>
    </source>
</evidence>
<dbReference type="KEGG" id="tpla:ElP_37770"/>
<gene>
    <name evidence="3" type="ORF">ElP_37770</name>
</gene>
<evidence type="ECO:0000259" key="2">
    <source>
        <dbReference type="PROSITE" id="PS50263"/>
    </source>
</evidence>
<dbReference type="InterPro" id="IPR045254">
    <property type="entry name" value="Nit1/2_C-N_Hydrolase"/>
</dbReference>
<dbReference type="RefSeq" id="WP_145271751.1">
    <property type="nucleotide sequence ID" value="NZ_CP036426.1"/>
</dbReference>
<proteinExistence type="predicted"/>
<dbReference type="PROSITE" id="PS50263">
    <property type="entry name" value="CN_HYDROLASE"/>
    <property type="match status" value="1"/>
</dbReference>
<dbReference type="PANTHER" id="PTHR23088">
    <property type="entry name" value="NITRILASE-RELATED"/>
    <property type="match status" value="1"/>
</dbReference>
<organism evidence="3 4">
    <name type="scientific">Tautonia plasticadhaerens</name>
    <dbReference type="NCBI Taxonomy" id="2527974"/>
    <lineage>
        <taxon>Bacteria</taxon>
        <taxon>Pseudomonadati</taxon>
        <taxon>Planctomycetota</taxon>
        <taxon>Planctomycetia</taxon>
        <taxon>Isosphaerales</taxon>
        <taxon>Isosphaeraceae</taxon>
        <taxon>Tautonia</taxon>
    </lineage>
</organism>
<sequence length="271" mass="29460">MFLAAAVQMTSTSDAEANWRQARSLVERAAGYGAALVATPENTNFLGPAPEKVRLAEPIDGPTCRRFGDLARSLGIHLLLGSFNERIERDPARCHNTSVLFGPDGQVQATYRKIHLFDVDVSESVRYRESDQIAPGSAAVVTRTPLGTLGLSICYDLRFGNLYRRLVREGAEILCVPSAFTLTTGRAHWEPLVRARAIECQGFVIAPAQCGRHDDEGLRETFGHAMIVDPWGQVLATAADGPGLALAEIDPGLVARVRRSIPVADHLHPEL</sequence>
<reference evidence="3 4" key="1">
    <citation type="submission" date="2019-02" db="EMBL/GenBank/DDBJ databases">
        <title>Deep-cultivation of Planctomycetes and their phenomic and genomic characterization uncovers novel biology.</title>
        <authorList>
            <person name="Wiegand S."/>
            <person name="Jogler M."/>
            <person name="Boedeker C."/>
            <person name="Pinto D."/>
            <person name="Vollmers J."/>
            <person name="Rivas-Marin E."/>
            <person name="Kohn T."/>
            <person name="Peeters S.H."/>
            <person name="Heuer A."/>
            <person name="Rast P."/>
            <person name="Oberbeckmann S."/>
            <person name="Bunk B."/>
            <person name="Jeske O."/>
            <person name="Meyerdierks A."/>
            <person name="Storesund J.E."/>
            <person name="Kallscheuer N."/>
            <person name="Luecker S."/>
            <person name="Lage O.M."/>
            <person name="Pohl T."/>
            <person name="Merkel B.J."/>
            <person name="Hornburger P."/>
            <person name="Mueller R.-W."/>
            <person name="Bruemmer F."/>
            <person name="Labrenz M."/>
            <person name="Spormann A.M."/>
            <person name="Op den Camp H."/>
            <person name="Overmann J."/>
            <person name="Amann R."/>
            <person name="Jetten M.S.M."/>
            <person name="Mascher T."/>
            <person name="Medema M.H."/>
            <person name="Devos D.P."/>
            <person name="Kaster A.-K."/>
            <person name="Ovreas L."/>
            <person name="Rohde M."/>
            <person name="Galperin M.Y."/>
            <person name="Jogler C."/>
        </authorList>
    </citation>
    <scope>NUCLEOTIDE SEQUENCE [LARGE SCALE GENOMIC DNA]</scope>
    <source>
        <strain evidence="3 4">ElP</strain>
    </source>
</reference>
<dbReference type="CDD" id="cd07572">
    <property type="entry name" value="nit"/>
    <property type="match status" value="1"/>
</dbReference>
<dbReference type="GO" id="GO:0106008">
    <property type="term" value="F:2-oxoglutaramate amidase activity"/>
    <property type="evidence" value="ECO:0007669"/>
    <property type="project" value="UniProtKB-EC"/>
</dbReference>
<dbReference type="OrthoDB" id="2826359at2"/>
<dbReference type="SUPFAM" id="SSF56317">
    <property type="entry name" value="Carbon-nitrogen hydrolase"/>
    <property type="match status" value="1"/>
</dbReference>
<dbReference type="Proteomes" id="UP000317835">
    <property type="component" value="Chromosome"/>
</dbReference>
<dbReference type="Gene3D" id="3.60.110.10">
    <property type="entry name" value="Carbon-nitrogen hydrolase"/>
    <property type="match status" value="1"/>
</dbReference>
<evidence type="ECO:0000313" key="4">
    <source>
        <dbReference type="Proteomes" id="UP000317835"/>
    </source>
</evidence>
<evidence type="ECO:0000313" key="3">
    <source>
        <dbReference type="EMBL" id="QDV35869.1"/>
    </source>
</evidence>
<dbReference type="Pfam" id="PF00795">
    <property type="entry name" value="CN_hydrolase"/>
    <property type="match status" value="1"/>
</dbReference>
<dbReference type="InterPro" id="IPR003010">
    <property type="entry name" value="C-N_Hydrolase"/>
</dbReference>
<dbReference type="EC" id="3.5.1.111" evidence="3"/>